<proteinExistence type="predicted"/>
<dbReference type="EMBL" id="JAQMPX010000118">
    <property type="protein sequence ID" value="MDB9140098.1"/>
    <property type="molecule type" value="Genomic_DNA"/>
</dbReference>
<sequence>MKIFIGSIILLSCISNLNAQVFKLENGLAFSKLQTKGVKGANIDLYPHKLTTYQISLGIEYLQTKHFYLSSSIGYLEKGGKYTDIVNQSMSERHINQYITINTLTCLKANIRHEIYYLGIGPRIDIRTNHKVSPPDIPSYTNQWPSPNSLVYGLKCEVGFKLQLKNNWEFGVNTAYLPSFNSTHSSSYNLKLRDQTFTLTFMIGYNICK</sequence>
<feature type="chain" id="PRO_5043700618" description="Outer membrane protein beta-barrel domain-containing protein" evidence="1">
    <location>
        <begin position="20"/>
        <end position="209"/>
    </location>
</feature>
<reference evidence="2" key="1">
    <citation type="submission" date="2023-01" db="EMBL/GenBank/DDBJ databases">
        <title>Human gut microbiome strain richness.</title>
        <authorList>
            <person name="Chen-Liaw A."/>
        </authorList>
    </citation>
    <scope>NUCLEOTIDE SEQUENCE</scope>
    <source>
        <strain evidence="2">D35st1_E5_D35t1_190705</strain>
    </source>
</reference>
<name>A0AAW6F9L4_PARDI</name>
<dbReference type="AlphaFoldDB" id="A0AAW6F9L4"/>
<organism evidence="2 3">
    <name type="scientific">Parabacteroides distasonis</name>
    <dbReference type="NCBI Taxonomy" id="823"/>
    <lineage>
        <taxon>Bacteria</taxon>
        <taxon>Pseudomonadati</taxon>
        <taxon>Bacteroidota</taxon>
        <taxon>Bacteroidia</taxon>
        <taxon>Bacteroidales</taxon>
        <taxon>Tannerellaceae</taxon>
        <taxon>Parabacteroides</taxon>
    </lineage>
</organism>
<feature type="signal peptide" evidence="1">
    <location>
        <begin position="1"/>
        <end position="19"/>
    </location>
</feature>
<protein>
    <recommendedName>
        <fullName evidence="4">Outer membrane protein beta-barrel domain-containing protein</fullName>
    </recommendedName>
</protein>
<accession>A0AAW6F9L4</accession>
<evidence type="ECO:0000313" key="2">
    <source>
        <dbReference type="EMBL" id="MDB9140098.1"/>
    </source>
</evidence>
<keyword evidence="1" id="KW-0732">Signal</keyword>
<dbReference type="RefSeq" id="WP_227805716.1">
    <property type="nucleotide sequence ID" value="NZ_CAXVLJ010000015.1"/>
</dbReference>
<evidence type="ECO:0008006" key="4">
    <source>
        <dbReference type="Google" id="ProtNLM"/>
    </source>
</evidence>
<dbReference type="Proteomes" id="UP001211522">
    <property type="component" value="Unassembled WGS sequence"/>
</dbReference>
<evidence type="ECO:0000313" key="3">
    <source>
        <dbReference type="Proteomes" id="UP001211522"/>
    </source>
</evidence>
<gene>
    <name evidence="2" type="ORF">PN612_16540</name>
</gene>
<comment type="caution">
    <text evidence="2">The sequence shown here is derived from an EMBL/GenBank/DDBJ whole genome shotgun (WGS) entry which is preliminary data.</text>
</comment>
<evidence type="ECO:0000256" key="1">
    <source>
        <dbReference type="SAM" id="SignalP"/>
    </source>
</evidence>